<dbReference type="AlphaFoldDB" id="A0A8T0VJN9"/>
<sequence>MALLISRQISRSKLVRNPHSISDNQPSEELAFCWSPRLLNKPAEVKVYQAEELSTVSRGGFILSGSRQLPRHSILCVPLEAHLLDNKPKHNELLQVPHGEASQYIQVLDPRMVKYGFT</sequence>
<organism evidence="1 2">
    <name type="scientific">Panicum virgatum</name>
    <name type="common">Blackwell switchgrass</name>
    <dbReference type="NCBI Taxonomy" id="38727"/>
    <lineage>
        <taxon>Eukaryota</taxon>
        <taxon>Viridiplantae</taxon>
        <taxon>Streptophyta</taxon>
        <taxon>Embryophyta</taxon>
        <taxon>Tracheophyta</taxon>
        <taxon>Spermatophyta</taxon>
        <taxon>Magnoliopsida</taxon>
        <taxon>Liliopsida</taxon>
        <taxon>Poales</taxon>
        <taxon>Poaceae</taxon>
        <taxon>PACMAD clade</taxon>
        <taxon>Panicoideae</taxon>
        <taxon>Panicodae</taxon>
        <taxon>Paniceae</taxon>
        <taxon>Panicinae</taxon>
        <taxon>Panicum</taxon>
        <taxon>Panicum sect. Hiantes</taxon>
    </lineage>
</organism>
<reference evidence="1" key="1">
    <citation type="submission" date="2020-05" db="EMBL/GenBank/DDBJ databases">
        <title>WGS assembly of Panicum virgatum.</title>
        <authorList>
            <person name="Lovell J.T."/>
            <person name="Jenkins J."/>
            <person name="Shu S."/>
            <person name="Juenger T.E."/>
            <person name="Schmutz J."/>
        </authorList>
    </citation>
    <scope>NUCLEOTIDE SEQUENCE</scope>
    <source>
        <strain evidence="1">AP13</strain>
    </source>
</reference>
<proteinExistence type="predicted"/>
<evidence type="ECO:0000313" key="1">
    <source>
        <dbReference type="EMBL" id="KAG2634865.1"/>
    </source>
</evidence>
<keyword evidence="2" id="KW-1185">Reference proteome</keyword>
<gene>
    <name evidence="1" type="ORF">PVAP13_2NG327000</name>
</gene>
<comment type="caution">
    <text evidence="1">The sequence shown here is derived from an EMBL/GenBank/DDBJ whole genome shotgun (WGS) entry which is preliminary data.</text>
</comment>
<dbReference type="EMBL" id="CM029040">
    <property type="protein sequence ID" value="KAG2634865.1"/>
    <property type="molecule type" value="Genomic_DNA"/>
</dbReference>
<protein>
    <submittedName>
        <fullName evidence="1">Uncharacterized protein</fullName>
    </submittedName>
</protein>
<name>A0A8T0VJN9_PANVG</name>
<accession>A0A8T0VJN9</accession>
<evidence type="ECO:0000313" key="2">
    <source>
        <dbReference type="Proteomes" id="UP000823388"/>
    </source>
</evidence>
<dbReference type="Proteomes" id="UP000823388">
    <property type="component" value="Chromosome 2N"/>
</dbReference>